<dbReference type="OrthoDB" id="2376725at2"/>
<reference evidence="1 2" key="1">
    <citation type="submission" date="2019-03" db="EMBL/GenBank/DDBJ databases">
        <title>Genomic Encyclopedia of Type Strains, Phase IV (KMG-IV): sequencing the most valuable type-strain genomes for metagenomic binning, comparative biology and taxonomic classification.</title>
        <authorList>
            <person name="Goeker M."/>
        </authorList>
    </citation>
    <scope>NUCLEOTIDE SEQUENCE [LARGE SCALE GENOMIC DNA]</scope>
    <source>
        <strain evidence="1 2">DSM 45707</strain>
    </source>
</reference>
<evidence type="ECO:0000313" key="2">
    <source>
        <dbReference type="Proteomes" id="UP000294937"/>
    </source>
</evidence>
<dbReference type="RefSeq" id="WP_131923529.1">
    <property type="nucleotide sequence ID" value="NZ_SMAG01000002.1"/>
</dbReference>
<protein>
    <submittedName>
        <fullName evidence="1">Uncharacterized protein</fullName>
    </submittedName>
</protein>
<sequence length="76" mass="8353">MSHLGEVELYAKHGGVHLIVNVPEEKINQYVSQLPESKRESMYTVMKELEKVGYISLPNDGVFADGEGNLGGSDDC</sequence>
<gene>
    <name evidence="1" type="ORF">EDD58_102100</name>
</gene>
<dbReference type="EMBL" id="SMAG01000002">
    <property type="protein sequence ID" value="TCS95527.1"/>
    <property type="molecule type" value="Genomic_DNA"/>
</dbReference>
<proteinExistence type="predicted"/>
<dbReference type="Proteomes" id="UP000294937">
    <property type="component" value="Unassembled WGS sequence"/>
</dbReference>
<accession>A0A4V2UVE8</accession>
<dbReference type="AlphaFoldDB" id="A0A4V2UVE8"/>
<comment type="caution">
    <text evidence="1">The sequence shown here is derived from an EMBL/GenBank/DDBJ whole genome shotgun (WGS) entry which is preliminary data.</text>
</comment>
<evidence type="ECO:0000313" key="1">
    <source>
        <dbReference type="EMBL" id="TCS95527.1"/>
    </source>
</evidence>
<name>A0A4V2UVE8_9BACL</name>
<organism evidence="1 2">
    <name type="scientific">Hazenella coriacea</name>
    <dbReference type="NCBI Taxonomy" id="1179467"/>
    <lineage>
        <taxon>Bacteria</taxon>
        <taxon>Bacillati</taxon>
        <taxon>Bacillota</taxon>
        <taxon>Bacilli</taxon>
        <taxon>Bacillales</taxon>
        <taxon>Thermoactinomycetaceae</taxon>
        <taxon>Hazenella</taxon>
    </lineage>
</organism>
<keyword evidence="2" id="KW-1185">Reference proteome</keyword>